<reference evidence="17 18" key="1">
    <citation type="journal article" date="2007" name="Science">
        <title>Genomic minimalism in the early diverging intestinal parasite Giardia lamblia.</title>
        <authorList>
            <person name="Morrison H.G."/>
            <person name="McArthur A.G."/>
            <person name="Gillin F.D."/>
            <person name="Aley S.B."/>
            <person name="Adam R.D."/>
            <person name="Olsen G.J."/>
            <person name="Best A.A."/>
            <person name="Cande W.Z."/>
            <person name="Chen F."/>
            <person name="Cipriano M.J."/>
            <person name="Davids B.J."/>
            <person name="Dawson S.C."/>
            <person name="Elmendorf H.G."/>
            <person name="Hehl A.B."/>
            <person name="Holder M.E."/>
            <person name="Huse S.M."/>
            <person name="Kim U.U."/>
            <person name="Lasek-Nesselquist E."/>
            <person name="Manning G."/>
            <person name="Nigam A."/>
            <person name="Nixon J.E."/>
            <person name="Palm D."/>
            <person name="Passamaneck N.E."/>
            <person name="Prabhu A."/>
            <person name="Reich C.I."/>
            <person name="Reiner D.S."/>
            <person name="Samuelson J."/>
            <person name="Svard S.G."/>
            <person name="Sogin M.L."/>
        </authorList>
    </citation>
    <scope>NUCLEOTIDE SEQUENCE [LARGE SCALE GENOMIC DNA]</scope>
    <source>
        <strain evidence="17 18">WB C6</strain>
    </source>
</reference>
<evidence type="ECO:0000256" key="6">
    <source>
        <dbReference type="ARBA" id="ARBA00022741"/>
    </source>
</evidence>
<dbReference type="InterPro" id="IPR010121">
    <property type="entry name" value="Pyruvate_phosphate_dikinase"/>
</dbReference>
<dbReference type="GO" id="GO:0050242">
    <property type="term" value="F:pyruvate, phosphate dikinase activity"/>
    <property type="evidence" value="ECO:0007669"/>
    <property type="project" value="UniProtKB-UniRule"/>
</dbReference>
<feature type="active site" description="Tele-phosphohistidine intermediate" evidence="11">
    <location>
        <position position="464"/>
    </location>
</feature>
<dbReference type="HOGENOM" id="CLU_015345_0_2_1"/>
<dbReference type="Gene3D" id="3.50.30.10">
    <property type="entry name" value="Phosphohistidine domain"/>
    <property type="match status" value="1"/>
</dbReference>
<dbReference type="Gene3D" id="3.20.20.60">
    <property type="entry name" value="Phosphoenolpyruvate-binding domains"/>
    <property type="match status" value="1"/>
</dbReference>
<feature type="active site" description="Proton donor" evidence="11">
    <location>
        <position position="839"/>
    </location>
</feature>
<dbReference type="PIRSF" id="PIRSF000853">
    <property type="entry name" value="PPDK"/>
    <property type="match status" value="1"/>
</dbReference>
<dbReference type="InterPro" id="IPR036637">
    <property type="entry name" value="Phosphohistidine_dom_sf"/>
</dbReference>
<keyword evidence="17" id="KW-0670">Pyruvate</keyword>
<evidence type="ECO:0000256" key="8">
    <source>
        <dbReference type="ARBA" id="ARBA00022840"/>
    </source>
</evidence>
<feature type="domain" description="Pyruvate phosphate dikinase AMP/ATP-binding" evidence="15">
    <location>
        <begin position="313"/>
        <end position="367"/>
    </location>
</feature>
<dbReference type="Gene3D" id="3.30.470.20">
    <property type="entry name" value="ATP-grasp fold, B domain"/>
    <property type="match status" value="1"/>
</dbReference>
<dbReference type="InterPro" id="IPR015813">
    <property type="entry name" value="Pyrv/PenolPyrv_kinase-like_dom"/>
</dbReference>
<feature type="binding site" evidence="12">
    <location>
        <position position="626"/>
    </location>
    <ligand>
        <name>substrate</name>
    </ligand>
</feature>
<dbReference type="AlphaFoldDB" id="A8BQ26"/>
<evidence type="ECO:0000259" key="16">
    <source>
        <dbReference type="Pfam" id="PF02896"/>
    </source>
</evidence>
<dbReference type="PANTHER" id="PTHR22931">
    <property type="entry name" value="PHOSPHOENOLPYRUVATE DIKINASE-RELATED"/>
    <property type="match status" value="1"/>
</dbReference>
<feature type="domain" description="PEP-utilising enzyme C-terminal" evidence="16">
    <location>
        <begin position="529"/>
        <end position="874"/>
    </location>
</feature>
<keyword evidence="9 13" id="KW-0460">Magnesium</keyword>
<dbReference type="Gene3D" id="1.10.189.10">
    <property type="entry name" value="Pyruvate Phosphate Dikinase, domain 2"/>
    <property type="match status" value="1"/>
</dbReference>
<dbReference type="EMBL" id="AACB03000002">
    <property type="protein sequence ID" value="KAE8304094.1"/>
    <property type="molecule type" value="Genomic_DNA"/>
</dbReference>
<dbReference type="SUPFAM" id="SSF52009">
    <property type="entry name" value="Phosphohistidine domain"/>
    <property type="match status" value="1"/>
</dbReference>
<evidence type="ECO:0000256" key="13">
    <source>
        <dbReference type="PIRSR" id="PIRSR000853-3"/>
    </source>
</evidence>
<dbReference type="GO" id="GO:0005524">
    <property type="term" value="F:ATP binding"/>
    <property type="evidence" value="ECO:0007669"/>
    <property type="project" value="UniProtKB-UniRule"/>
</dbReference>
<dbReference type="GeneID" id="5698444"/>
<feature type="binding site" evidence="13">
    <location>
        <position position="777"/>
    </location>
    <ligand>
        <name>Mg(2+)</name>
        <dbReference type="ChEBI" id="CHEBI:18420"/>
    </ligand>
</feature>
<sequence>MSTRRVYFFGETPENQPANSELCRKVLGGKGISLAAMIKLGMPVPLGFTITCQTCVEYQKTASWPEGLKEEVASNLKLLEEKMGKTFGDNTNPLLVSVRSGAAVSMPGMMDTILNLGLNDESVKGLAAVTGNARFAYDSYRRFMQMFGDVCLGIDHDKFEHALDAVKTRYGRKTDPELTADELEEVCEAYRKICVAATGKTFPQCPHEQLELAINAVFRSWTNPRAQAYRTLNKLDHNMGTAVNVQSMVFGNTGDDSGTGVGFTRCPKTGEKFSYLYGEFLQNAQGEDVVAGIRTPVNLKEMPTINASWKACYDELSLIYAKLEGYYNDMVDLEFTVENGKLWMLQARAGKRTGFAMVRIAIDMCKEGMLTEEEALLRIDANKINEFLFKRFDPSVKPVVLGKGIPASPGAAVGVICFCPMRTCELAEQGKKVILTRIETSPEDILGMDRAVGILTARGGQTSHAAVVARGMGKCCVAGADCCQINYATKTLVIGDRKFKEGDFISINGTTGEIYNGAVQTIEPGITDDLQTIMDWSDKYRVLKIRTNADTPHDAAVARKFGAEGIGLCRTEHMFFAADRIMAMREMILSDDEGARRTALNKLLPFQREDFIGIFKAMDGKGVNIRLLDPPLHEFLPHTRDLQKKLAEDMNKKHRHIHERVEDLHEVNPMLGFRGVRLGIVYPEISEMQVRAILEAACIVSREGVTVKPEIMIPVLFSENEMEIMHALVNRVAASVFKEHGTTVDYEVGTMIELPRACVMADKIAQTAQYFSFGTNDLTQTTFGISRDDAGKFIPKYIDRGIFKVDPFVTLDQQGVGALMKMAIEGGRSTRTDMKIGICGEQTDPASILFLHKIGLNYVSCSPYRVPVARVAAAIAAIKARTNQ</sequence>
<evidence type="ECO:0000256" key="4">
    <source>
        <dbReference type="ARBA" id="ARBA00022679"/>
    </source>
</evidence>
<feature type="domain" description="Pyruvate phosphate dikinase AMP/ATP-binding" evidence="15">
    <location>
        <begin position="68"/>
        <end position="296"/>
    </location>
</feature>
<keyword evidence="7" id="KW-0418">Kinase</keyword>
<dbReference type="PROSITE" id="PS00742">
    <property type="entry name" value="PEP_ENZYMES_2"/>
    <property type="match status" value="1"/>
</dbReference>
<evidence type="ECO:0000256" key="10">
    <source>
        <dbReference type="PIRNR" id="PIRNR000853"/>
    </source>
</evidence>
<feature type="binding site" evidence="12">
    <location>
        <position position="777"/>
    </location>
    <ligand>
        <name>substrate</name>
    </ligand>
</feature>
<feature type="binding site" evidence="12">
    <location>
        <position position="775"/>
    </location>
    <ligand>
        <name>substrate</name>
    </ligand>
</feature>
<evidence type="ECO:0000256" key="9">
    <source>
        <dbReference type="ARBA" id="ARBA00022842"/>
    </source>
</evidence>
<comment type="caution">
    <text evidence="17">The sequence shown here is derived from an EMBL/GenBank/DDBJ whole genome shotgun (WGS) entry which is preliminary data.</text>
</comment>
<dbReference type="SUPFAM" id="SSF51621">
    <property type="entry name" value="Phosphoenolpyruvate/pyruvate domain"/>
    <property type="match status" value="1"/>
</dbReference>
<accession>A8BQ26</accession>
<dbReference type="STRING" id="184922.A8BQ26"/>
<evidence type="ECO:0000259" key="15">
    <source>
        <dbReference type="Pfam" id="PF01326"/>
    </source>
</evidence>
<dbReference type="SMR" id="A8BQ26"/>
<evidence type="ECO:0000256" key="3">
    <source>
        <dbReference type="ARBA" id="ARBA00011994"/>
    </source>
</evidence>
<feature type="binding site" evidence="12">
    <location>
        <position position="570"/>
    </location>
    <ligand>
        <name>substrate</name>
    </ligand>
</feature>
<dbReference type="NCBIfam" id="TIGR01828">
    <property type="entry name" value="pyru_phos_dikin"/>
    <property type="match status" value="1"/>
</dbReference>
<dbReference type="InterPro" id="IPR018274">
    <property type="entry name" value="PEP_util_AS"/>
</dbReference>
<dbReference type="Pfam" id="PF00391">
    <property type="entry name" value="PEP-utilizers"/>
    <property type="match status" value="1"/>
</dbReference>
<feature type="binding site" evidence="13">
    <location>
        <position position="753"/>
    </location>
    <ligand>
        <name>Mg(2+)</name>
        <dbReference type="ChEBI" id="CHEBI:18420"/>
    </ligand>
</feature>
<evidence type="ECO:0000313" key="18">
    <source>
        <dbReference type="Proteomes" id="UP000001548"/>
    </source>
</evidence>
<comment type="cofactor">
    <cofactor evidence="1 10 13">
        <name>Mg(2+)</name>
        <dbReference type="ChEBI" id="CHEBI:18420"/>
    </cofactor>
</comment>
<dbReference type="EC" id="2.7.9.1" evidence="3 10"/>
<dbReference type="VEuPathDB" id="GiardiaDB:GL50803_9909"/>
<evidence type="ECO:0000313" key="17">
    <source>
        <dbReference type="EMBL" id="KAE8304094.1"/>
    </source>
</evidence>
<dbReference type="InterPro" id="IPR000121">
    <property type="entry name" value="PEP_util_C"/>
</dbReference>
<dbReference type="Gene3D" id="1.20.80.30">
    <property type="match status" value="1"/>
</dbReference>
<proteinExistence type="inferred from homology"/>
<feature type="binding site" evidence="12">
    <location>
        <position position="774"/>
    </location>
    <ligand>
        <name>substrate</name>
    </ligand>
</feature>
<dbReference type="InterPro" id="IPR008279">
    <property type="entry name" value="PEP-util_enz_mobile_dom"/>
</dbReference>
<dbReference type="GO" id="GO:0046872">
    <property type="term" value="F:metal ion binding"/>
    <property type="evidence" value="ECO:0007669"/>
    <property type="project" value="UniProtKB-UniRule"/>
</dbReference>
<evidence type="ECO:0000256" key="5">
    <source>
        <dbReference type="ARBA" id="ARBA00022723"/>
    </source>
</evidence>
<evidence type="ECO:0000259" key="14">
    <source>
        <dbReference type="Pfam" id="PF00391"/>
    </source>
</evidence>
<organism evidence="17 18">
    <name type="scientific">Giardia intestinalis (strain ATCC 50803 / WB clone C6)</name>
    <name type="common">Giardia lamblia</name>
    <dbReference type="NCBI Taxonomy" id="184922"/>
    <lineage>
        <taxon>Eukaryota</taxon>
        <taxon>Metamonada</taxon>
        <taxon>Diplomonadida</taxon>
        <taxon>Hexamitidae</taxon>
        <taxon>Giardiinae</taxon>
        <taxon>Giardia</taxon>
    </lineage>
</organism>
<dbReference type="InterPro" id="IPR023151">
    <property type="entry name" value="PEP_util_CS"/>
</dbReference>
<feature type="binding site" evidence="12">
    <location>
        <position position="776"/>
    </location>
    <ligand>
        <name>substrate</name>
    </ligand>
</feature>
<protein>
    <recommendedName>
        <fullName evidence="3 10">Pyruvate, phosphate dikinase</fullName>
        <ecNumber evidence="3 10">2.7.9.1</ecNumber>
    </recommendedName>
</protein>
<dbReference type="PANTHER" id="PTHR22931:SF9">
    <property type="entry name" value="PYRUVATE, PHOSPHATE DIKINASE 1, CHLOROPLASTIC"/>
    <property type="match status" value="1"/>
</dbReference>
<dbReference type="SUPFAM" id="SSF56059">
    <property type="entry name" value="Glutathione synthetase ATP-binding domain-like"/>
    <property type="match status" value="1"/>
</dbReference>
<evidence type="ECO:0000256" key="1">
    <source>
        <dbReference type="ARBA" id="ARBA00001946"/>
    </source>
</evidence>
<dbReference type="PROSITE" id="PS00370">
    <property type="entry name" value="PEP_ENZYMES_PHOS_SITE"/>
    <property type="match status" value="1"/>
</dbReference>
<dbReference type="KEGG" id="gla:GL50803_009909"/>
<dbReference type="Gene3D" id="3.30.1490.20">
    <property type="entry name" value="ATP-grasp fold, A domain"/>
    <property type="match status" value="1"/>
</dbReference>
<dbReference type="InterPro" id="IPR013815">
    <property type="entry name" value="ATP_grasp_subdomain_1"/>
</dbReference>
<feature type="binding site" evidence="12">
    <location>
        <position position="753"/>
    </location>
    <ligand>
        <name>substrate</name>
    </ligand>
</feature>
<dbReference type="RefSeq" id="XP_001705572.1">
    <property type="nucleotide sequence ID" value="XM_001705520.1"/>
</dbReference>
<dbReference type="InterPro" id="IPR002192">
    <property type="entry name" value="PPDK_AMP/ATP-bd"/>
</dbReference>
<evidence type="ECO:0000256" key="2">
    <source>
        <dbReference type="ARBA" id="ARBA00007837"/>
    </source>
</evidence>
<dbReference type="InterPro" id="IPR040442">
    <property type="entry name" value="Pyrv_kinase-like_dom_sf"/>
</dbReference>
<evidence type="ECO:0000256" key="11">
    <source>
        <dbReference type="PIRSR" id="PIRSR000853-1"/>
    </source>
</evidence>
<keyword evidence="18" id="KW-1185">Reference proteome</keyword>
<dbReference type="Proteomes" id="UP000001548">
    <property type="component" value="Unassembled WGS sequence"/>
</dbReference>
<comment type="catalytic activity">
    <reaction evidence="10">
        <text>pyruvate + phosphate + ATP = phosphoenolpyruvate + AMP + diphosphate + H(+)</text>
        <dbReference type="Rhea" id="RHEA:10756"/>
        <dbReference type="ChEBI" id="CHEBI:15361"/>
        <dbReference type="ChEBI" id="CHEBI:15378"/>
        <dbReference type="ChEBI" id="CHEBI:30616"/>
        <dbReference type="ChEBI" id="CHEBI:33019"/>
        <dbReference type="ChEBI" id="CHEBI:43474"/>
        <dbReference type="ChEBI" id="CHEBI:58702"/>
        <dbReference type="ChEBI" id="CHEBI:456215"/>
        <dbReference type="EC" id="2.7.9.1"/>
    </reaction>
</comment>
<dbReference type="Pfam" id="PF01326">
    <property type="entry name" value="PPDK_N"/>
    <property type="match status" value="2"/>
</dbReference>
<evidence type="ECO:0000256" key="12">
    <source>
        <dbReference type="PIRSR" id="PIRSR000853-2"/>
    </source>
</evidence>
<dbReference type="GO" id="GO:0016301">
    <property type="term" value="F:kinase activity"/>
    <property type="evidence" value="ECO:0007669"/>
    <property type="project" value="UniProtKB-UniRule"/>
</dbReference>
<feature type="domain" description="PEP-utilising enzyme mobile" evidence="14">
    <location>
        <begin position="431"/>
        <end position="512"/>
    </location>
</feature>
<keyword evidence="5 13" id="KW-0479">Metal-binding</keyword>
<comment type="similarity">
    <text evidence="2 10">Belongs to the PEP-utilizing enzyme family.</text>
</comment>
<dbReference type="Pfam" id="PF02896">
    <property type="entry name" value="PEP-utilizers_C"/>
    <property type="match status" value="1"/>
</dbReference>
<keyword evidence="6" id="KW-0547">Nucleotide-binding</keyword>
<keyword evidence="4" id="KW-0808">Transferase</keyword>
<name>A8BQ26_GIAIC</name>
<evidence type="ECO:0000256" key="7">
    <source>
        <dbReference type="ARBA" id="ARBA00022777"/>
    </source>
</evidence>
<dbReference type="OMA" id="HFFHEVG"/>
<gene>
    <name evidence="17" type="ORF">GL50803_009909</name>
</gene>
<keyword evidence="8" id="KW-0067">ATP-binding</keyword>